<keyword evidence="1" id="KW-0812">Transmembrane</keyword>
<comment type="caution">
    <text evidence="2">The sequence shown here is derived from an EMBL/GenBank/DDBJ whole genome shotgun (WGS) entry which is preliminary data.</text>
</comment>
<feature type="transmembrane region" description="Helical" evidence="1">
    <location>
        <begin position="117"/>
        <end position="135"/>
    </location>
</feature>
<evidence type="ECO:0000256" key="1">
    <source>
        <dbReference type="SAM" id="Phobius"/>
    </source>
</evidence>
<keyword evidence="1" id="KW-0472">Membrane</keyword>
<feature type="transmembrane region" description="Helical" evidence="1">
    <location>
        <begin position="156"/>
        <end position="179"/>
    </location>
</feature>
<gene>
    <name evidence="2" type="ORF">E7102_03990</name>
</gene>
<evidence type="ECO:0000313" key="3">
    <source>
        <dbReference type="Proteomes" id="UP000763088"/>
    </source>
</evidence>
<evidence type="ECO:0000313" key="2">
    <source>
        <dbReference type="EMBL" id="MBE6265623.1"/>
    </source>
</evidence>
<organism evidence="2 3">
    <name type="scientific">Xylanibacter ruminicola</name>
    <name type="common">Prevotella ruminicola</name>
    <dbReference type="NCBI Taxonomy" id="839"/>
    <lineage>
        <taxon>Bacteria</taxon>
        <taxon>Pseudomonadati</taxon>
        <taxon>Bacteroidota</taxon>
        <taxon>Bacteroidia</taxon>
        <taxon>Bacteroidales</taxon>
        <taxon>Prevotellaceae</taxon>
        <taxon>Xylanibacter</taxon>
    </lineage>
</organism>
<protein>
    <submittedName>
        <fullName evidence="2">ABC transporter permease</fullName>
    </submittedName>
</protein>
<dbReference type="InterPro" id="IPR045692">
    <property type="entry name" value="DUF6057"/>
</dbReference>
<dbReference type="Proteomes" id="UP000763088">
    <property type="component" value="Unassembled WGS sequence"/>
</dbReference>
<name>A0A928GI58_XYLRU</name>
<reference evidence="2" key="1">
    <citation type="submission" date="2019-04" db="EMBL/GenBank/DDBJ databases">
        <title>Evolution of Biomass-Degrading Anaerobic Consortia Revealed by Metagenomics.</title>
        <authorList>
            <person name="Peng X."/>
        </authorList>
    </citation>
    <scope>NUCLEOTIDE SEQUENCE</scope>
    <source>
        <strain evidence="2">SIG141</strain>
    </source>
</reference>
<accession>A0A928GI58</accession>
<dbReference type="AlphaFoldDB" id="A0A928GI58"/>
<proteinExistence type="predicted"/>
<feature type="transmembrane region" description="Helical" evidence="1">
    <location>
        <begin position="60"/>
        <end position="77"/>
    </location>
</feature>
<dbReference type="EMBL" id="SUYD01000004">
    <property type="protein sequence ID" value="MBE6265623.1"/>
    <property type="molecule type" value="Genomic_DNA"/>
</dbReference>
<feature type="transmembrane region" description="Helical" evidence="1">
    <location>
        <begin position="21"/>
        <end position="40"/>
    </location>
</feature>
<feature type="transmembrane region" description="Helical" evidence="1">
    <location>
        <begin position="86"/>
        <end position="105"/>
    </location>
</feature>
<sequence length="388" mass="45139">MGYNNYRKKQRNNDSAMTIRVVCAIVFILFTWCWVFYFQSDLLTMAQHVLSNGLTHYNRVVGAIVITVALLFIQNLVHKYTRLNKSFYSLTFFPSMLLLGMLTNITPDPEGGINHGFSGWLAILVLIAWGCVSYVSTKLQELDDDANPNILSRSMWVNLLLLVFQMMITAGIANTNAVFHYRMRAERCLLEGDVDGALRTGKKSLECDEPLVMLRMQALARKDALGEQLFEYKVCGSSKSILPTNDSIPTLLLYPVDSIYKFIGAVPAYKMEPMHYLKLVQRKDSVPRKVVTDYLLSGYLIDKDIDNFVRELGKHYSINDSLPKHYREAMVLYTHLRSRPVAVYHNTVMDEDYDNFREMRNKYPDKREQKGKMMEEYFGTYWYYYWYE</sequence>
<keyword evidence="1" id="KW-1133">Transmembrane helix</keyword>
<dbReference type="Pfam" id="PF19529">
    <property type="entry name" value="DUF6057"/>
    <property type="match status" value="1"/>
</dbReference>